<dbReference type="InterPro" id="IPR008999">
    <property type="entry name" value="Actin-crosslinking"/>
</dbReference>
<feature type="chain" id="PRO_5003650345" description="DUF7910 domain-containing protein" evidence="2">
    <location>
        <begin position="27"/>
        <end position="215"/>
    </location>
</feature>
<dbReference type="GO" id="GO:0007163">
    <property type="term" value="P:establishment or maintenance of cell polarity"/>
    <property type="evidence" value="ECO:0007669"/>
    <property type="project" value="TreeGrafter"/>
</dbReference>
<feature type="region of interest" description="Disordered" evidence="1">
    <location>
        <begin position="26"/>
        <end position="45"/>
    </location>
</feature>
<proteinExistence type="predicted"/>
<dbReference type="InterPro" id="IPR057232">
    <property type="entry name" value="DUF7910"/>
</dbReference>
<feature type="domain" description="DUF7910" evidence="3">
    <location>
        <begin position="119"/>
        <end position="191"/>
    </location>
</feature>
<dbReference type="GO" id="GO:0051017">
    <property type="term" value="P:actin filament bundle assembly"/>
    <property type="evidence" value="ECO:0007669"/>
    <property type="project" value="TreeGrafter"/>
</dbReference>
<dbReference type="Gramene" id="ORGLA05G0074100.1">
    <property type="protein sequence ID" value="ORGLA05G0074100.1"/>
    <property type="gene ID" value="ORGLA05G0074100"/>
</dbReference>
<reference evidence="4" key="1">
    <citation type="submission" date="2015-06" db="UniProtKB">
        <authorList>
            <consortium name="EnsemblPlants"/>
        </authorList>
    </citation>
    <scope>IDENTIFICATION</scope>
</reference>
<dbReference type="Pfam" id="PF25490">
    <property type="entry name" value="DUF7910"/>
    <property type="match status" value="1"/>
</dbReference>
<dbReference type="STRING" id="4538.I1PTP3"/>
<keyword evidence="5" id="KW-1185">Reference proteome</keyword>
<dbReference type="PANTHER" id="PTHR10551:SF28">
    <property type="entry name" value="OS05G0244500 PROTEIN"/>
    <property type="match status" value="1"/>
</dbReference>
<dbReference type="Proteomes" id="UP000007306">
    <property type="component" value="Chromosome 5"/>
</dbReference>
<reference evidence="4 5" key="2">
    <citation type="submission" date="2018-04" db="EMBL/GenBank/DDBJ databases">
        <title>OglaRS2 (Oryza glaberrima Reference Sequence Version 2).</title>
        <authorList>
            <person name="Zhang J."/>
            <person name="Kudrna D."/>
            <person name="Lee S."/>
            <person name="Talag J."/>
            <person name="Rajasekar S."/>
            <person name="Wing R.A."/>
        </authorList>
    </citation>
    <scope>NUCLEOTIDE SEQUENCE [LARGE SCALE GENOMIC DNA]</scope>
    <source>
        <strain evidence="4 5">cv. IRGC 96717</strain>
    </source>
</reference>
<sequence length="215" mass="22463">MMSSRLLKRACLLLLVSSWLCSLSDAKRKTPPSPPPPPPPPSSSGLPVRAVCLGGWLVTEGWILPSLFDAIPNKDLLDGAQLQLKAVAAGAYLTAAGQDGAAAVVANRTQAAPSASETFKGAAVVAVAAAPGPSETFQVVRDDGDKSRVRIRAPNGHFLQVALGSNSVTTDYYGESTSWGDDDPSVFVVTKVLELQGEYQICNGYGTAKATPILR</sequence>
<evidence type="ECO:0000256" key="2">
    <source>
        <dbReference type="SAM" id="SignalP"/>
    </source>
</evidence>
<evidence type="ECO:0000259" key="3">
    <source>
        <dbReference type="Pfam" id="PF25490"/>
    </source>
</evidence>
<dbReference type="HOGENOM" id="CLU_1286208_0_0_1"/>
<dbReference type="PANTHER" id="PTHR10551">
    <property type="entry name" value="FASCIN"/>
    <property type="match status" value="1"/>
</dbReference>
<evidence type="ECO:0000313" key="4">
    <source>
        <dbReference type="EnsemblPlants" id="ORGLA05G0074100.1"/>
    </source>
</evidence>
<name>I1PTP3_ORYGL</name>
<dbReference type="Gene3D" id="2.80.10.50">
    <property type="match status" value="1"/>
</dbReference>
<feature type="compositionally biased region" description="Pro residues" evidence="1">
    <location>
        <begin position="31"/>
        <end position="42"/>
    </location>
</feature>
<dbReference type="GO" id="GO:0016477">
    <property type="term" value="P:cell migration"/>
    <property type="evidence" value="ECO:0007669"/>
    <property type="project" value="TreeGrafter"/>
</dbReference>
<protein>
    <recommendedName>
        <fullName evidence="3">DUF7910 domain-containing protein</fullName>
    </recommendedName>
</protein>
<keyword evidence="2" id="KW-0732">Signal</keyword>
<evidence type="ECO:0000256" key="1">
    <source>
        <dbReference type="SAM" id="MobiDB-lite"/>
    </source>
</evidence>
<dbReference type="SUPFAM" id="SSF50405">
    <property type="entry name" value="Actin-crosslinking proteins"/>
    <property type="match status" value="1"/>
</dbReference>
<organism evidence="4 5">
    <name type="scientific">Oryza glaberrima</name>
    <name type="common">African rice</name>
    <dbReference type="NCBI Taxonomy" id="4538"/>
    <lineage>
        <taxon>Eukaryota</taxon>
        <taxon>Viridiplantae</taxon>
        <taxon>Streptophyta</taxon>
        <taxon>Embryophyta</taxon>
        <taxon>Tracheophyta</taxon>
        <taxon>Spermatophyta</taxon>
        <taxon>Magnoliopsida</taxon>
        <taxon>Liliopsida</taxon>
        <taxon>Poales</taxon>
        <taxon>Poaceae</taxon>
        <taxon>BOP clade</taxon>
        <taxon>Oryzoideae</taxon>
        <taxon>Oryzeae</taxon>
        <taxon>Oryzinae</taxon>
        <taxon>Oryza</taxon>
    </lineage>
</organism>
<dbReference type="InterPro" id="IPR017853">
    <property type="entry name" value="GH"/>
</dbReference>
<dbReference type="GO" id="GO:0005737">
    <property type="term" value="C:cytoplasm"/>
    <property type="evidence" value="ECO:0007669"/>
    <property type="project" value="TreeGrafter"/>
</dbReference>
<dbReference type="GO" id="GO:0015629">
    <property type="term" value="C:actin cytoskeleton"/>
    <property type="evidence" value="ECO:0007669"/>
    <property type="project" value="TreeGrafter"/>
</dbReference>
<evidence type="ECO:0000313" key="5">
    <source>
        <dbReference type="Proteomes" id="UP000007306"/>
    </source>
</evidence>
<dbReference type="AlphaFoldDB" id="I1PTP3"/>
<dbReference type="eggNOG" id="ENOG502QPYU">
    <property type="taxonomic scope" value="Eukaryota"/>
</dbReference>
<dbReference type="EnsemblPlants" id="ORGLA05G0074100.1">
    <property type="protein sequence ID" value="ORGLA05G0074100.1"/>
    <property type="gene ID" value="ORGLA05G0074100"/>
</dbReference>
<accession>I1PTP3</accession>
<dbReference type="InterPro" id="IPR010431">
    <property type="entry name" value="Fascin"/>
</dbReference>
<feature type="signal peptide" evidence="2">
    <location>
        <begin position="1"/>
        <end position="26"/>
    </location>
</feature>
<dbReference type="Gene3D" id="3.20.20.80">
    <property type="entry name" value="Glycosidases"/>
    <property type="match status" value="1"/>
</dbReference>
<dbReference type="GO" id="GO:0051015">
    <property type="term" value="F:actin filament binding"/>
    <property type="evidence" value="ECO:0007669"/>
    <property type="project" value="InterPro"/>
</dbReference>
<dbReference type="SUPFAM" id="SSF51445">
    <property type="entry name" value="(Trans)glycosidases"/>
    <property type="match status" value="1"/>
</dbReference>